<protein>
    <recommendedName>
        <fullName evidence="3">YaaC family protein</fullName>
    </recommendedName>
</protein>
<evidence type="ECO:0008006" key="3">
    <source>
        <dbReference type="Google" id="ProtNLM"/>
    </source>
</evidence>
<accession>A0A3M8CCH0</accession>
<dbReference type="Proteomes" id="UP000282028">
    <property type="component" value="Unassembled WGS sequence"/>
</dbReference>
<dbReference type="InterPro" id="IPR026988">
    <property type="entry name" value="YaaC-like"/>
</dbReference>
<name>A0A3M8CCH0_9BACL</name>
<comment type="caution">
    <text evidence="1">The sequence shown here is derived from an EMBL/GenBank/DDBJ whole genome shotgun (WGS) entry which is preliminary data.</text>
</comment>
<evidence type="ECO:0000313" key="1">
    <source>
        <dbReference type="EMBL" id="RNB73191.1"/>
    </source>
</evidence>
<evidence type="ECO:0000313" key="2">
    <source>
        <dbReference type="Proteomes" id="UP000282028"/>
    </source>
</evidence>
<reference evidence="1 2" key="1">
    <citation type="submission" date="2018-10" db="EMBL/GenBank/DDBJ databases">
        <title>Phylogenomics of Brevibacillus.</title>
        <authorList>
            <person name="Dunlap C."/>
        </authorList>
    </citation>
    <scope>NUCLEOTIDE SEQUENCE [LARGE SCALE GENOMIC DNA]</scope>
    <source>
        <strain evidence="1 2">JCM 12215</strain>
    </source>
</reference>
<dbReference type="EMBL" id="RHHR01000020">
    <property type="protein sequence ID" value="RNB73191.1"/>
    <property type="molecule type" value="Genomic_DNA"/>
</dbReference>
<dbReference type="OrthoDB" id="2380109at2"/>
<organism evidence="1 2">
    <name type="scientific">Brevibacillus invocatus</name>
    <dbReference type="NCBI Taxonomy" id="173959"/>
    <lineage>
        <taxon>Bacteria</taxon>
        <taxon>Bacillati</taxon>
        <taxon>Bacillota</taxon>
        <taxon>Bacilli</taxon>
        <taxon>Bacillales</taxon>
        <taxon>Paenibacillaceae</taxon>
        <taxon>Brevibacillus</taxon>
    </lineage>
</organism>
<dbReference type="AlphaFoldDB" id="A0A3M8CCH0"/>
<sequence length="339" mass="40054">MDSAWNRLQYLETEPTSRKFLSQCYTNREWEHPDRLAFQQSTRYLYLWRQARLFYQTAESADLSIQPLLLFYGCTHLLKGMLITRDPAYPQNSRMLQHGVASRKVKRQAYVLMEDEIRPQKEGFFSHLSQTFRLTPLRDRYSVQDLFASLAEMSEICAALSEIQPHWTRLQLSSPVHEGAASSRREADEYRVTFPVKTEGSLAYSNDTLKQYIQRLAPSTISLNTIGWEAWSNRQMFLSQFALSQLEQHPLFYLHDRTLFFWNGSAESLPLPQWASHFLLLYQLGMLCRYETEWWGELTMSHDMAERYLVERFLAHHMATFPSLIMKQMELYNQVKFPV</sequence>
<gene>
    <name evidence="1" type="ORF">EDM52_13245</name>
</gene>
<proteinExistence type="predicted"/>
<dbReference type="Pfam" id="PF14175">
    <property type="entry name" value="YaaC"/>
    <property type="match status" value="1"/>
</dbReference>
<dbReference type="RefSeq" id="WP_122909453.1">
    <property type="nucleotide sequence ID" value="NZ_CBCSBE010000027.1"/>
</dbReference>
<keyword evidence="2" id="KW-1185">Reference proteome</keyword>